<evidence type="ECO:0000256" key="1">
    <source>
        <dbReference type="SAM" id="MobiDB-lite"/>
    </source>
</evidence>
<feature type="compositionally biased region" description="Acidic residues" evidence="1">
    <location>
        <begin position="127"/>
        <end position="146"/>
    </location>
</feature>
<organism evidence="3 4">
    <name type="scientific">Nocardioides nanhaiensis</name>
    <dbReference type="NCBI Taxonomy" id="1476871"/>
    <lineage>
        <taxon>Bacteria</taxon>
        <taxon>Bacillati</taxon>
        <taxon>Actinomycetota</taxon>
        <taxon>Actinomycetes</taxon>
        <taxon>Propionibacteriales</taxon>
        <taxon>Nocardioidaceae</taxon>
        <taxon>Nocardioides</taxon>
    </lineage>
</organism>
<dbReference type="Proteomes" id="UP001500621">
    <property type="component" value="Unassembled WGS sequence"/>
</dbReference>
<name>A0ABP8W4A6_9ACTN</name>
<accession>A0ABP8W4A6</accession>
<protein>
    <recommendedName>
        <fullName evidence="5">DUF1795 domain-containing protein</fullName>
    </recommendedName>
</protein>
<evidence type="ECO:0008006" key="5">
    <source>
        <dbReference type="Google" id="ProtNLM"/>
    </source>
</evidence>
<feature type="compositionally biased region" description="Pro residues" evidence="1">
    <location>
        <begin position="26"/>
        <end position="45"/>
    </location>
</feature>
<keyword evidence="2" id="KW-0472">Membrane</keyword>
<gene>
    <name evidence="3" type="ORF">GCM10023226_14350</name>
</gene>
<feature type="region of interest" description="Disordered" evidence="1">
    <location>
        <begin position="113"/>
        <end position="175"/>
    </location>
</feature>
<dbReference type="EMBL" id="BAABIM010000001">
    <property type="protein sequence ID" value="GAA4678211.1"/>
    <property type="molecule type" value="Genomic_DNA"/>
</dbReference>
<evidence type="ECO:0000313" key="3">
    <source>
        <dbReference type="EMBL" id="GAA4678211.1"/>
    </source>
</evidence>
<keyword evidence="2" id="KW-0812">Transmembrane</keyword>
<feature type="compositionally biased region" description="Gly residues" evidence="1">
    <location>
        <begin position="52"/>
        <end position="62"/>
    </location>
</feature>
<evidence type="ECO:0000313" key="4">
    <source>
        <dbReference type="Proteomes" id="UP001500621"/>
    </source>
</evidence>
<feature type="region of interest" description="Disordered" evidence="1">
    <location>
        <begin position="1"/>
        <end position="88"/>
    </location>
</feature>
<keyword evidence="2" id="KW-1133">Transmembrane helix</keyword>
<evidence type="ECO:0000256" key="2">
    <source>
        <dbReference type="SAM" id="Phobius"/>
    </source>
</evidence>
<dbReference type="RefSeq" id="WP_345264096.1">
    <property type="nucleotide sequence ID" value="NZ_BAABIM010000001.1"/>
</dbReference>
<keyword evidence="4" id="KW-1185">Reference proteome</keyword>
<dbReference type="Gene3D" id="3.40.1000.10">
    <property type="entry name" value="Mog1/PsbP, alpha/beta/alpha sandwich"/>
    <property type="match status" value="1"/>
</dbReference>
<sequence length="316" mass="32376">MNQPPPPPPGSGPDTPPGQGWGAGDQPPPPPPGQQPWPPQEPTPTQPMATGGQPGQPYGQGGYPQQPGQPLGQGGFPPPGQQPPKKKTGLIIGGVVGAIAVIAIIVGVTLAVTGDDDEGDEPRADESSQEADSSDEPTDEPTDSASEDSGAGGDDGAATEAPAPDGSTLQGTGYSYSLPEGWQDISADVTGANPGTFIDTAASWGPSIEEGRGNVIVENPPAGGADSAEALEQLRTNFTSQFPDAEIDDTDPRTIGGEEMLGLELTRTNEAGVEVDQEAYVAVIDDVAYIITASSTADDDGAEDQFEQIYDSWTFE</sequence>
<proteinExistence type="predicted"/>
<feature type="compositionally biased region" description="Low complexity" evidence="1">
    <location>
        <begin position="156"/>
        <end position="166"/>
    </location>
</feature>
<comment type="caution">
    <text evidence="3">The sequence shown here is derived from an EMBL/GenBank/DDBJ whole genome shotgun (WGS) entry which is preliminary data.</text>
</comment>
<reference evidence="4" key="1">
    <citation type="journal article" date="2019" name="Int. J. Syst. Evol. Microbiol.">
        <title>The Global Catalogue of Microorganisms (GCM) 10K type strain sequencing project: providing services to taxonomists for standard genome sequencing and annotation.</title>
        <authorList>
            <consortium name="The Broad Institute Genomics Platform"/>
            <consortium name="The Broad Institute Genome Sequencing Center for Infectious Disease"/>
            <person name="Wu L."/>
            <person name="Ma J."/>
        </authorList>
    </citation>
    <scope>NUCLEOTIDE SEQUENCE [LARGE SCALE GENOMIC DNA]</scope>
    <source>
        <strain evidence="4">JCM 18127</strain>
    </source>
</reference>
<feature type="compositionally biased region" description="Pro residues" evidence="1">
    <location>
        <begin position="1"/>
        <end position="16"/>
    </location>
</feature>
<feature type="transmembrane region" description="Helical" evidence="2">
    <location>
        <begin position="90"/>
        <end position="112"/>
    </location>
</feature>